<accession>A0ABW0DJ51</accession>
<proteinExistence type="predicted"/>
<dbReference type="Gene3D" id="3.40.47.10">
    <property type="match status" value="1"/>
</dbReference>
<reference evidence="2" key="1">
    <citation type="journal article" date="2019" name="Int. J. Syst. Evol. Microbiol.">
        <title>The Global Catalogue of Microorganisms (GCM) 10K type strain sequencing project: providing services to taxonomists for standard genome sequencing and annotation.</title>
        <authorList>
            <consortium name="The Broad Institute Genomics Platform"/>
            <consortium name="The Broad Institute Genome Sequencing Center for Infectious Disease"/>
            <person name="Wu L."/>
            <person name="Ma J."/>
        </authorList>
    </citation>
    <scope>NUCLEOTIDE SEQUENCE [LARGE SCALE GENOMIC DNA]</scope>
    <source>
        <strain evidence="2">CGMCC 4.7131</strain>
    </source>
</reference>
<organism evidence="1 2">
    <name type="scientific">Streptomyces atrovirens</name>
    <dbReference type="NCBI Taxonomy" id="285556"/>
    <lineage>
        <taxon>Bacteria</taxon>
        <taxon>Bacillati</taxon>
        <taxon>Actinomycetota</taxon>
        <taxon>Actinomycetes</taxon>
        <taxon>Kitasatosporales</taxon>
        <taxon>Streptomycetaceae</taxon>
        <taxon>Streptomyces</taxon>
    </lineage>
</organism>
<keyword evidence="2" id="KW-1185">Reference proteome</keyword>
<name>A0ABW0DJ51_9ACTN</name>
<dbReference type="InterPro" id="IPR016039">
    <property type="entry name" value="Thiolase-like"/>
</dbReference>
<dbReference type="EMBL" id="JBHSKN010000003">
    <property type="protein sequence ID" value="MFC5238807.1"/>
    <property type="molecule type" value="Genomic_DNA"/>
</dbReference>
<sequence>MPDTYDAVRSVLTGSFRVPEDGIRPELTPGQLDLDAPAPGFDIDCVTEEPRRQDVRIAVSHSFGFGGHDAVLALAEA</sequence>
<dbReference type="Proteomes" id="UP001596035">
    <property type="component" value="Unassembled WGS sequence"/>
</dbReference>
<gene>
    <name evidence="1" type="ORF">ACFPWV_02545</name>
</gene>
<evidence type="ECO:0000313" key="2">
    <source>
        <dbReference type="Proteomes" id="UP001596035"/>
    </source>
</evidence>
<dbReference type="SUPFAM" id="SSF53901">
    <property type="entry name" value="Thiolase-like"/>
    <property type="match status" value="1"/>
</dbReference>
<comment type="caution">
    <text evidence="1">The sequence shown here is derived from an EMBL/GenBank/DDBJ whole genome shotgun (WGS) entry which is preliminary data.</text>
</comment>
<protein>
    <submittedName>
        <fullName evidence="1">Uncharacterized protein</fullName>
    </submittedName>
</protein>
<evidence type="ECO:0000313" key="1">
    <source>
        <dbReference type="EMBL" id="MFC5238807.1"/>
    </source>
</evidence>